<evidence type="ECO:0000313" key="2">
    <source>
        <dbReference type="Proteomes" id="UP000265520"/>
    </source>
</evidence>
<name>A0A392WB01_9FABA</name>
<comment type="caution">
    <text evidence="1">The sequence shown here is derived from an EMBL/GenBank/DDBJ whole genome shotgun (WGS) entry which is preliminary data.</text>
</comment>
<feature type="non-terminal residue" evidence="1">
    <location>
        <position position="1"/>
    </location>
</feature>
<reference evidence="1 2" key="1">
    <citation type="journal article" date="2018" name="Front. Plant Sci.">
        <title>Red Clover (Trifolium pratense) and Zigzag Clover (T. medium) - A Picture of Genomic Similarities and Differences.</title>
        <authorList>
            <person name="Dluhosova J."/>
            <person name="Istvanek J."/>
            <person name="Nedelnik J."/>
            <person name="Repkova J."/>
        </authorList>
    </citation>
    <scope>NUCLEOTIDE SEQUENCE [LARGE SCALE GENOMIC DNA]</scope>
    <source>
        <strain evidence="2">cv. 10/8</strain>
        <tissue evidence="1">Leaf</tissue>
    </source>
</reference>
<sequence length="32" mass="3463">PILRPELQILGMVAERACRQSSPGLASDLEIV</sequence>
<evidence type="ECO:0000313" key="1">
    <source>
        <dbReference type="EMBL" id="MCI96912.1"/>
    </source>
</evidence>
<dbReference type="Proteomes" id="UP000265520">
    <property type="component" value="Unassembled WGS sequence"/>
</dbReference>
<accession>A0A392WB01</accession>
<protein>
    <submittedName>
        <fullName evidence="1">Uncharacterized protein</fullName>
    </submittedName>
</protein>
<keyword evidence="2" id="KW-1185">Reference proteome</keyword>
<organism evidence="1 2">
    <name type="scientific">Trifolium medium</name>
    <dbReference type="NCBI Taxonomy" id="97028"/>
    <lineage>
        <taxon>Eukaryota</taxon>
        <taxon>Viridiplantae</taxon>
        <taxon>Streptophyta</taxon>
        <taxon>Embryophyta</taxon>
        <taxon>Tracheophyta</taxon>
        <taxon>Spermatophyta</taxon>
        <taxon>Magnoliopsida</taxon>
        <taxon>eudicotyledons</taxon>
        <taxon>Gunneridae</taxon>
        <taxon>Pentapetalae</taxon>
        <taxon>rosids</taxon>
        <taxon>fabids</taxon>
        <taxon>Fabales</taxon>
        <taxon>Fabaceae</taxon>
        <taxon>Papilionoideae</taxon>
        <taxon>50 kb inversion clade</taxon>
        <taxon>NPAAA clade</taxon>
        <taxon>Hologalegina</taxon>
        <taxon>IRL clade</taxon>
        <taxon>Trifolieae</taxon>
        <taxon>Trifolium</taxon>
    </lineage>
</organism>
<dbReference type="EMBL" id="LXQA011427892">
    <property type="protein sequence ID" value="MCI96912.1"/>
    <property type="molecule type" value="Genomic_DNA"/>
</dbReference>
<dbReference type="AlphaFoldDB" id="A0A392WB01"/>
<proteinExistence type="predicted"/>